<evidence type="ECO:0000313" key="3">
    <source>
        <dbReference type="EMBL" id="ELR13190.1"/>
    </source>
</evidence>
<dbReference type="RefSeq" id="XP_004335203.1">
    <property type="nucleotide sequence ID" value="XM_004335155.1"/>
</dbReference>
<dbReference type="SUPFAM" id="SSF55120">
    <property type="entry name" value="Pseudouridine synthase"/>
    <property type="match status" value="1"/>
</dbReference>
<evidence type="ECO:0000313" key="4">
    <source>
        <dbReference type="Proteomes" id="UP000011083"/>
    </source>
</evidence>
<dbReference type="Gene3D" id="3.30.2350.10">
    <property type="entry name" value="Pseudouridine synthase"/>
    <property type="match status" value="1"/>
</dbReference>
<keyword evidence="4" id="KW-1185">Reference proteome</keyword>
<sequence length="180" mass="20310">MMKQIQSFQVRKTYVARVRGRFPEGKLTCDDPLTVVSHKTGQRRVADEPDELPTEGEPSSAAAAEGAQGKVKTATTVFERFRYDEESDTSLVWCVPETGRTHQIRVHLQSLGHPIPNDPLYAGREKGDEGAKEEGECAECHQRGVFADPREDEMCIWLHAYSYECVGHWLYKTELPSWAA</sequence>
<evidence type="ECO:0000259" key="2">
    <source>
        <dbReference type="Pfam" id="PF00849"/>
    </source>
</evidence>
<dbReference type="InterPro" id="IPR050188">
    <property type="entry name" value="RluA_PseudoU_synthase"/>
</dbReference>
<dbReference type="OrthoDB" id="424794at2759"/>
<dbReference type="KEGG" id="acan:ACA1_100050"/>
<dbReference type="InterPro" id="IPR020103">
    <property type="entry name" value="PsdUridine_synth_cat_dom_sf"/>
</dbReference>
<dbReference type="OMA" id="PREDEMC"/>
<name>L8GJF8_ACACF</name>
<dbReference type="GO" id="GO:0000455">
    <property type="term" value="P:enzyme-directed rRNA pseudouridine synthesis"/>
    <property type="evidence" value="ECO:0007669"/>
    <property type="project" value="TreeGrafter"/>
</dbReference>
<dbReference type="GeneID" id="14913760"/>
<dbReference type="PANTHER" id="PTHR21600">
    <property type="entry name" value="MITOCHONDRIAL RNA PSEUDOURIDINE SYNTHASE"/>
    <property type="match status" value="1"/>
</dbReference>
<dbReference type="Pfam" id="PF00849">
    <property type="entry name" value="PseudoU_synth_2"/>
    <property type="match status" value="1"/>
</dbReference>
<dbReference type="VEuPathDB" id="AmoebaDB:ACA1_100050"/>
<feature type="region of interest" description="Disordered" evidence="1">
    <location>
        <begin position="40"/>
        <end position="68"/>
    </location>
</feature>
<proteinExistence type="predicted"/>
<gene>
    <name evidence="3" type="ORF">ACA1_100050</name>
</gene>
<feature type="domain" description="Pseudouridine synthase RsuA/RluA-like" evidence="2">
    <location>
        <begin position="1"/>
        <end position="110"/>
    </location>
</feature>
<protein>
    <submittedName>
        <fullName evidence="3">DRAP deaminase</fullName>
    </submittedName>
</protein>
<dbReference type="EMBL" id="KB008097">
    <property type="protein sequence ID" value="ELR13190.1"/>
    <property type="molecule type" value="Genomic_DNA"/>
</dbReference>
<dbReference type="InterPro" id="IPR006145">
    <property type="entry name" value="PsdUridine_synth_RsuA/RluA"/>
</dbReference>
<evidence type="ECO:0000256" key="1">
    <source>
        <dbReference type="SAM" id="MobiDB-lite"/>
    </source>
</evidence>
<accession>L8GJF8</accession>
<feature type="compositionally biased region" description="Low complexity" evidence="1">
    <location>
        <begin position="55"/>
        <end position="67"/>
    </location>
</feature>
<organism evidence="3 4">
    <name type="scientific">Acanthamoeba castellanii (strain ATCC 30010 / Neff)</name>
    <dbReference type="NCBI Taxonomy" id="1257118"/>
    <lineage>
        <taxon>Eukaryota</taxon>
        <taxon>Amoebozoa</taxon>
        <taxon>Discosea</taxon>
        <taxon>Longamoebia</taxon>
        <taxon>Centramoebida</taxon>
        <taxon>Acanthamoebidae</taxon>
        <taxon>Acanthamoeba</taxon>
    </lineage>
</organism>
<dbReference type="PANTHER" id="PTHR21600:SF40">
    <property type="entry name" value="PSEUDOURIDYLATE SYNTHASE RPUSD2"/>
    <property type="match status" value="1"/>
</dbReference>
<dbReference type="STRING" id="1257118.L8GJF8"/>
<reference evidence="3 4" key="1">
    <citation type="journal article" date="2013" name="Genome Biol.">
        <title>Genome of Acanthamoeba castellanii highlights extensive lateral gene transfer and early evolution of tyrosine kinase signaling.</title>
        <authorList>
            <person name="Clarke M."/>
            <person name="Lohan A.J."/>
            <person name="Liu B."/>
            <person name="Lagkouvardos I."/>
            <person name="Roy S."/>
            <person name="Zafar N."/>
            <person name="Bertelli C."/>
            <person name="Schilde C."/>
            <person name="Kianianmomeni A."/>
            <person name="Burglin T.R."/>
            <person name="Frech C."/>
            <person name="Turcotte B."/>
            <person name="Kopec K.O."/>
            <person name="Synnott J.M."/>
            <person name="Choo C."/>
            <person name="Paponov I."/>
            <person name="Finkler A."/>
            <person name="Soon Heng Tan C."/>
            <person name="Hutchins A.P."/>
            <person name="Weinmeier T."/>
            <person name="Rattei T."/>
            <person name="Chu J.S."/>
            <person name="Gimenez G."/>
            <person name="Irimia M."/>
            <person name="Rigden D.J."/>
            <person name="Fitzpatrick D.A."/>
            <person name="Lorenzo-Morales J."/>
            <person name="Bateman A."/>
            <person name="Chiu C.H."/>
            <person name="Tang P."/>
            <person name="Hegemann P."/>
            <person name="Fromm H."/>
            <person name="Raoult D."/>
            <person name="Greub G."/>
            <person name="Miranda-Saavedra D."/>
            <person name="Chen N."/>
            <person name="Nash P."/>
            <person name="Ginger M.L."/>
            <person name="Horn M."/>
            <person name="Schaap P."/>
            <person name="Caler L."/>
            <person name="Loftus B."/>
        </authorList>
    </citation>
    <scope>NUCLEOTIDE SEQUENCE [LARGE SCALE GENOMIC DNA]</scope>
    <source>
        <strain evidence="3 4">Neff</strain>
    </source>
</reference>
<dbReference type="GO" id="GO:0003723">
    <property type="term" value="F:RNA binding"/>
    <property type="evidence" value="ECO:0007669"/>
    <property type="project" value="InterPro"/>
</dbReference>
<dbReference type="AlphaFoldDB" id="L8GJF8"/>
<dbReference type="GO" id="GO:0009982">
    <property type="term" value="F:pseudouridine synthase activity"/>
    <property type="evidence" value="ECO:0007669"/>
    <property type="project" value="InterPro"/>
</dbReference>
<dbReference type="Proteomes" id="UP000011083">
    <property type="component" value="Unassembled WGS sequence"/>
</dbReference>